<evidence type="ECO:0000256" key="1">
    <source>
        <dbReference type="ARBA" id="ARBA00004167"/>
    </source>
</evidence>
<comment type="subcellular location">
    <subcellularLocation>
        <location evidence="1">Membrane</location>
        <topology evidence="1">Single-pass membrane protein</topology>
    </subcellularLocation>
</comment>
<name>A0A4R1KCD9_9BACT</name>
<keyword evidence="3" id="KW-1133">Transmembrane helix</keyword>
<dbReference type="CDD" id="cd03401">
    <property type="entry name" value="SPFH_prohibitin"/>
    <property type="match status" value="1"/>
</dbReference>
<evidence type="ECO:0000313" key="6">
    <source>
        <dbReference type="Proteomes" id="UP000294614"/>
    </source>
</evidence>
<keyword evidence="3" id="KW-0812">Transmembrane</keyword>
<evidence type="ECO:0000256" key="2">
    <source>
        <dbReference type="SAM" id="Coils"/>
    </source>
</evidence>
<dbReference type="AlphaFoldDB" id="A0A4R1KCD9"/>
<organism evidence="5 6">
    <name type="scientific">Seleniivibrio woodruffii</name>
    <dbReference type="NCBI Taxonomy" id="1078050"/>
    <lineage>
        <taxon>Bacteria</taxon>
        <taxon>Pseudomonadati</taxon>
        <taxon>Deferribacterota</taxon>
        <taxon>Deferribacteres</taxon>
        <taxon>Deferribacterales</taxon>
        <taxon>Geovibrionaceae</taxon>
        <taxon>Seleniivibrio</taxon>
    </lineage>
</organism>
<dbReference type="SMART" id="SM00244">
    <property type="entry name" value="PHB"/>
    <property type="match status" value="1"/>
</dbReference>
<gene>
    <name evidence="5" type="ORF">C8D98_0125</name>
</gene>
<dbReference type="InterPro" id="IPR001107">
    <property type="entry name" value="Band_7"/>
</dbReference>
<keyword evidence="5" id="KW-0378">Hydrolase</keyword>
<dbReference type="PANTHER" id="PTHR23222:SF0">
    <property type="entry name" value="PROHIBITIN 1"/>
    <property type="match status" value="1"/>
</dbReference>
<dbReference type="Pfam" id="PF01145">
    <property type="entry name" value="Band_7"/>
    <property type="match status" value="1"/>
</dbReference>
<feature type="transmembrane region" description="Helical" evidence="3">
    <location>
        <begin position="12"/>
        <end position="32"/>
    </location>
</feature>
<dbReference type="GO" id="GO:0006508">
    <property type="term" value="P:proteolysis"/>
    <property type="evidence" value="ECO:0007669"/>
    <property type="project" value="UniProtKB-KW"/>
</dbReference>
<keyword evidence="2" id="KW-0175">Coiled coil</keyword>
<feature type="domain" description="Band 7" evidence="4">
    <location>
        <begin position="30"/>
        <end position="191"/>
    </location>
</feature>
<evidence type="ECO:0000256" key="3">
    <source>
        <dbReference type="SAM" id="Phobius"/>
    </source>
</evidence>
<dbReference type="PRINTS" id="PR00679">
    <property type="entry name" value="PROHIBITIN"/>
</dbReference>
<sequence>MADFQKKINSGALGGVAAVAVVAIGFLAFTAFTTITAGSRGVLLTFGKPSDRVLGEGIHFKIPLVQSIVKIDTKIKKGEIDTGAASKDLQDVTATVAVNFHPDPERVNILYKTIGLDYASRVIDPSVREVMKAVIARYTAGELITQREDVKNNIKTQLQARMVTFNVILDDFSIVNFSFSKGFTDAIEAKQTAEQLAIKAQRDLERIKIEAEQKITQAQAEAESLRLQKTNVTPELIKLREIEMQTKAIEKWNGQLPTYTGGAMPFLNLSAPK</sequence>
<dbReference type="Gene3D" id="3.30.479.30">
    <property type="entry name" value="Band 7 domain"/>
    <property type="match status" value="1"/>
</dbReference>
<dbReference type="InterPro" id="IPR000163">
    <property type="entry name" value="Prohibitin"/>
</dbReference>
<dbReference type="EMBL" id="SMGG01000003">
    <property type="protein sequence ID" value="TCK61623.1"/>
    <property type="molecule type" value="Genomic_DNA"/>
</dbReference>
<protein>
    <submittedName>
        <fullName evidence="5">Regulator of protease activity HflC (Stomatin/prohibitin superfamily)</fullName>
    </submittedName>
</protein>
<accession>A0A4R1KCD9</accession>
<comment type="caution">
    <text evidence="5">The sequence shown here is derived from an EMBL/GenBank/DDBJ whole genome shotgun (WGS) entry which is preliminary data.</text>
</comment>
<dbReference type="InterPro" id="IPR036013">
    <property type="entry name" value="Band_7/SPFH_dom_sf"/>
</dbReference>
<dbReference type="Proteomes" id="UP000294614">
    <property type="component" value="Unassembled WGS sequence"/>
</dbReference>
<keyword evidence="6" id="KW-1185">Reference proteome</keyword>
<dbReference type="SUPFAM" id="SSF117892">
    <property type="entry name" value="Band 7/SPFH domain"/>
    <property type="match status" value="1"/>
</dbReference>
<dbReference type="GO" id="GO:0008233">
    <property type="term" value="F:peptidase activity"/>
    <property type="evidence" value="ECO:0007669"/>
    <property type="project" value="UniProtKB-KW"/>
</dbReference>
<feature type="coiled-coil region" evidence="2">
    <location>
        <begin position="190"/>
        <end position="228"/>
    </location>
</feature>
<dbReference type="GO" id="GO:0016020">
    <property type="term" value="C:membrane"/>
    <property type="evidence" value="ECO:0007669"/>
    <property type="project" value="UniProtKB-SubCell"/>
</dbReference>
<reference evidence="5 6" key="1">
    <citation type="submission" date="2019-03" db="EMBL/GenBank/DDBJ databases">
        <title>Genomic Encyclopedia of Type Strains, Phase IV (KMG-IV): sequencing the most valuable type-strain genomes for metagenomic binning, comparative biology and taxonomic classification.</title>
        <authorList>
            <person name="Goeker M."/>
        </authorList>
    </citation>
    <scope>NUCLEOTIDE SEQUENCE [LARGE SCALE GENOMIC DNA]</scope>
    <source>
        <strain evidence="5 6">DSM 24984</strain>
    </source>
</reference>
<evidence type="ECO:0000313" key="5">
    <source>
        <dbReference type="EMBL" id="TCK61623.1"/>
    </source>
</evidence>
<dbReference type="OrthoDB" id="9812991at2"/>
<evidence type="ECO:0000259" key="4">
    <source>
        <dbReference type="SMART" id="SM00244"/>
    </source>
</evidence>
<dbReference type="PANTHER" id="PTHR23222">
    <property type="entry name" value="PROHIBITIN"/>
    <property type="match status" value="1"/>
</dbReference>
<keyword evidence="3" id="KW-0472">Membrane</keyword>
<keyword evidence="5" id="KW-0645">Protease</keyword>
<dbReference type="RefSeq" id="WP_132871060.1">
    <property type="nucleotide sequence ID" value="NZ_JAJUHT010000003.1"/>
</dbReference>
<proteinExistence type="predicted"/>